<reference evidence="2" key="1">
    <citation type="journal article" date="2012" name="J. Bacteriol.">
        <title>Revised Genome Sequence of Burkholderia thailandensis MSMB43 with Improved Annotation.</title>
        <authorList>
            <person name="Zhuo Y."/>
            <person name="Liu L."/>
            <person name="Wang Q."/>
            <person name="Liu X."/>
            <person name="Ren B."/>
            <person name="Liu M."/>
            <person name="Ni P."/>
            <person name="Cheng Y.Q."/>
            <person name="Zhang L."/>
        </authorList>
    </citation>
    <scope>NUCLEOTIDE SEQUENCE [LARGE SCALE GENOMIC DNA]</scope>
    <source>
        <strain evidence="2">MSMB43</strain>
    </source>
</reference>
<accession>A0ABN0G0K1</accession>
<evidence type="ECO:0000313" key="2">
    <source>
        <dbReference type="Proteomes" id="UP000004682"/>
    </source>
</evidence>
<organism evidence="1 2">
    <name type="scientific">Burkholderia humptydooensis MSMB43</name>
    <dbReference type="NCBI Taxonomy" id="441157"/>
    <lineage>
        <taxon>Bacteria</taxon>
        <taxon>Pseudomonadati</taxon>
        <taxon>Pseudomonadota</taxon>
        <taxon>Betaproteobacteria</taxon>
        <taxon>Burkholderiales</taxon>
        <taxon>Burkholderiaceae</taxon>
        <taxon>Burkholderia</taxon>
        <taxon>pseudomallei group</taxon>
    </lineage>
</organism>
<evidence type="ECO:0000313" key="1">
    <source>
        <dbReference type="EMBL" id="EIP85792.1"/>
    </source>
</evidence>
<dbReference type="EMBL" id="JH692065">
    <property type="protein sequence ID" value="EIP85792.1"/>
    <property type="molecule type" value="Genomic_DNA"/>
</dbReference>
<keyword evidence="2" id="KW-1185">Reference proteome</keyword>
<dbReference type="Proteomes" id="UP000004682">
    <property type="component" value="Unassembled WGS sequence"/>
</dbReference>
<proteinExistence type="predicted"/>
<sequence>MRCASSDNEQLENYLRSHADDSCKLLGVPLGTPLRVEIADAGAPIETRRGDREATLRIGSDDAQRVMAYTRSCNWANGIVLVPTLTRLVLAGAFDGLKAGEPRAMHAFAAGHKADPTRNLGLLWGTLNLLALAGWVTLSSDRSSRAWPMQRRCCSTCMRCAIVGA</sequence>
<protein>
    <submittedName>
        <fullName evidence="1">Uncharacterized protein</fullName>
    </submittedName>
</protein>
<gene>
    <name evidence="1" type="ORF">A33K_16882</name>
</gene>
<name>A0ABN0G0K1_9BURK</name>